<dbReference type="InterPro" id="IPR029045">
    <property type="entry name" value="ClpP/crotonase-like_dom_sf"/>
</dbReference>
<dbReference type="OrthoDB" id="9775794at2"/>
<dbReference type="SUPFAM" id="SSF52096">
    <property type="entry name" value="ClpP/crotonase"/>
    <property type="match status" value="1"/>
</dbReference>
<evidence type="ECO:0000313" key="3">
    <source>
        <dbReference type="EMBL" id="PWJ40771.1"/>
    </source>
</evidence>
<dbReference type="InterPro" id="IPR018376">
    <property type="entry name" value="Enoyl-CoA_hyd/isom_CS"/>
</dbReference>
<name>A0A315Z777_SEDFL</name>
<dbReference type="InterPro" id="IPR051683">
    <property type="entry name" value="Enoyl-CoA_Hydratase/Isomerase"/>
</dbReference>
<evidence type="ECO:0000256" key="2">
    <source>
        <dbReference type="RuleBase" id="RU003707"/>
    </source>
</evidence>
<dbReference type="GO" id="GO:0003824">
    <property type="term" value="F:catalytic activity"/>
    <property type="evidence" value="ECO:0007669"/>
    <property type="project" value="InterPro"/>
</dbReference>
<sequence>MSLVDYTVKNRVAYVTLNRPEKRNALNPEMIHDLKQAFIYAKSDEEARVIVLQANGTVFCAGADLAYMKDLQDYSYEENLVDSRNLRDLFYLMYMHPKVIIAEIHGHAIAGGCGLVSVCDFAFCSNQAKLGYTEVKIGFIPAIVMIFLIRKIGESKAKELLLTGNLIDAERAHEYGLINHVLTHAELNEFVINFAEKLSKENSEQSISTTKRMIAEIQGLNLVDALDYAAEKNAKERNSLDCKRGIAAFLAKEKIIW</sequence>
<keyword evidence="4" id="KW-1185">Reference proteome</keyword>
<comment type="similarity">
    <text evidence="1 2">Belongs to the enoyl-CoA hydratase/isomerase family.</text>
</comment>
<dbReference type="PANTHER" id="PTHR42964:SF1">
    <property type="entry name" value="POLYKETIDE BIOSYNTHESIS ENOYL-COA HYDRATASE PKSH-RELATED"/>
    <property type="match status" value="1"/>
</dbReference>
<proteinExistence type="inferred from homology"/>
<dbReference type="EMBL" id="QGDO01000004">
    <property type="protein sequence ID" value="PWJ40771.1"/>
    <property type="molecule type" value="Genomic_DNA"/>
</dbReference>
<comment type="caution">
    <text evidence="3">The sequence shown here is derived from an EMBL/GenBank/DDBJ whole genome shotgun (WGS) entry which is preliminary data.</text>
</comment>
<dbReference type="PROSITE" id="PS00166">
    <property type="entry name" value="ENOYL_COA_HYDRATASE"/>
    <property type="match status" value="1"/>
</dbReference>
<organism evidence="3 4">
    <name type="scientific">Sediminitomix flava</name>
    <dbReference type="NCBI Taxonomy" id="379075"/>
    <lineage>
        <taxon>Bacteria</taxon>
        <taxon>Pseudomonadati</taxon>
        <taxon>Bacteroidota</taxon>
        <taxon>Cytophagia</taxon>
        <taxon>Cytophagales</taxon>
        <taxon>Flammeovirgaceae</taxon>
        <taxon>Sediminitomix</taxon>
    </lineage>
</organism>
<dbReference type="AlphaFoldDB" id="A0A315Z777"/>
<dbReference type="InterPro" id="IPR014748">
    <property type="entry name" value="Enoyl-CoA_hydra_C"/>
</dbReference>
<protein>
    <submittedName>
        <fullName evidence="3">Methylglutaconyl-CoA hydratase</fullName>
    </submittedName>
</protein>
<dbReference type="CDD" id="cd06558">
    <property type="entry name" value="crotonase-like"/>
    <property type="match status" value="1"/>
</dbReference>
<evidence type="ECO:0000256" key="1">
    <source>
        <dbReference type="ARBA" id="ARBA00005254"/>
    </source>
</evidence>
<dbReference type="RefSeq" id="WP_109619498.1">
    <property type="nucleotide sequence ID" value="NZ_QGDO01000004.1"/>
</dbReference>
<reference evidence="3 4" key="1">
    <citation type="submission" date="2018-03" db="EMBL/GenBank/DDBJ databases">
        <title>Genomic Encyclopedia of Archaeal and Bacterial Type Strains, Phase II (KMG-II): from individual species to whole genera.</title>
        <authorList>
            <person name="Goeker M."/>
        </authorList>
    </citation>
    <scope>NUCLEOTIDE SEQUENCE [LARGE SCALE GENOMIC DNA]</scope>
    <source>
        <strain evidence="3 4">DSM 28229</strain>
    </source>
</reference>
<gene>
    <name evidence="3" type="ORF">BC781_10429</name>
</gene>
<accession>A0A315Z777</accession>
<evidence type="ECO:0000313" key="4">
    <source>
        <dbReference type="Proteomes" id="UP000245535"/>
    </source>
</evidence>
<dbReference type="Pfam" id="PF00378">
    <property type="entry name" value="ECH_1"/>
    <property type="match status" value="1"/>
</dbReference>
<dbReference type="Proteomes" id="UP000245535">
    <property type="component" value="Unassembled WGS sequence"/>
</dbReference>
<dbReference type="Gene3D" id="1.10.12.10">
    <property type="entry name" value="Lyase 2-enoyl-coa Hydratase, Chain A, domain 2"/>
    <property type="match status" value="1"/>
</dbReference>
<dbReference type="Gene3D" id="3.90.226.10">
    <property type="entry name" value="2-enoyl-CoA Hydratase, Chain A, domain 1"/>
    <property type="match status" value="1"/>
</dbReference>
<dbReference type="PANTHER" id="PTHR42964">
    <property type="entry name" value="ENOYL-COA HYDRATASE"/>
    <property type="match status" value="1"/>
</dbReference>
<dbReference type="InterPro" id="IPR001753">
    <property type="entry name" value="Enoyl-CoA_hydra/iso"/>
</dbReference>